<dbReference type="InterPro" id="IPR006439">
    <property type="entry name" value="HAD-SF_hydro_IA"/>
</dbReference>
<gene>
    <name evidence="1" type="ORF">OCV88_09585</name>
</gene>
<comment type="caution">
    <text evidence="1">The sequence shown here is derived from an EMBL/GenBank/DDBJ whole genome shotgun (WGS) entry which is preliminary data.</text>
</comment>
<dbReference type="PANTHER" id="PTHR43434:SF1">
    <property type="entry name" value="PHOSPHOGLYCOLATE PHOSPHATASE"/>
    <property type="match status" value="1"/>
</dbReference>
<dbReference type="InterPro" id="IPR036412">
    <property type="entry name" value="HAD-like_sf"/>
</dbReference>
<evidence type="ECO:0000313" key="2">
    <source>
        <dbReference type="Proteomes" id="UP001652442"/>
    </source>
</evidence>
<dbReference type="Gene3D" id="1.10.150.240">
    <property type="entry name" value="Putative phosphatase, domain 2"/>
    <property type="match status" value="1"/>
</dbReference>
<proteinExistence type="predicted"/>
<name>A0ABT2TK66_9FIRM</name>
<reference evidence="1 2" key="1">
    <citation type="journal article" date="2021" name="ISME Commun">
        <title>Automated analysis of genomic sequences facilitates high-throughput and comprehensive description of bacteria.</title>
        <authorList>
            <person name="Hitch T.C.A."/>
        </authorList>
    </citation>
    <scope>NUCLEOTIDE SEQUENCE [LARGE SCALE GENOMIC DNA]</scope>
    <source>
        <strain evidence="1 2">Sanger_109</strain>
    </source>
</reference>
<sequence>MKKGVIFDLDGTLWDAADQIVVSWNQTILRFPEVREVLTRKRLEEELGKPMDQIAVSLFPYLSYQRAVEIINVCGEDENRYLKEHGAVLYQGLEESFKVLSEDYPLYIVSNCQRGYIEAFLEYYRFTGYFQDTECYGNTQKSKGDNIRSLLQRNQIDRAVYVGDTMGDYEACRQAGIPFIWASYGFGEVREADAEISSILELPKILKHIWNQLF</sequence>
<dbReference type="SFLD" id="SFLDS00003">
    <property type="entry name" value="Haloacid_Dehalogenase"/>
    <property type="match status" value="1"/>
</dbReference>
<dbReference type="Gene3D" id="3.40.50.1000">
    <property type="entry name" value="HAD superfamily/HAD-like"/>
    <property type="match status" value="1"/>
</dbReference>
<protein>
    <submittedName>
        <fullName evidence="1">HAD family hydrolase</fullName>
    </submittedName>
</protein>
<dbReference type="Proteomes" id="UP001652442">
    <property type="component" value="Unassembled WGS sequence"/>
</dbReference>
<dbReference type="InterPro" id="IPR050155">
    <property type="entry name" value="HAD-like_hydrolase_sf"/>
</dbReference>
<dbReference type="RefSeq" id="WP_158425284.1">
    <property type="nucleotide sequence ID" value="NZ_JAOQJQ010000003.1"/>
</dbReference>
<accession>A0ABT2TK66</accession>
<keyword evidence="1" id="KW-0378">Hydrolase</keyword>
<dbReference type="EMBL" id="JAOQJQ010000003">
    <property type="protein sequence ID" value="MCU6762585.1"/>
    <property type="molecule type" value="Genomic_DNA"/>
</dbReference>
<dbReference type="InterPro" id="IPR041492">
    <property type="entry name" value="HAD_2"/>
</dbReference>
<dbReference type="NCBIfam" id="TIGR01549">
    <property type="entry name" value="HAD-SF-IA-v1"/>
    <property type="match status" value="1"/>
</dbReference>
<dbReference type="GO" id="GO:0016787">
    <property type="term" value="F:hydrolase activity"/>
    <property type="evidence" value="ECO:0007669"/>
    <property type="project" value="UniProtKB-KW"/>
</dbReference>
<evidence type="ECO:0000313" key="1">
    <source>
        <dbReference type="EMBL" id="MCU6762585.1"/>
    </source>
</evidence>
<dbReference type="Pfam" id="PF13419">
    <property type="entry name" value="HAD_2"/>
    <property type="match status" value="1"/>
</dbReference>
<dbReference type="PANTHER" id="PTHR43434">
    <property type="entry name" value="PHOSPHOGLYCOLATE PHOSPHATASE"/>
    <property type="match status" value="1"/>
</dbReference>
<dbReference type="InterPro" id="IPR023214">
    <property type="entry name" value="HAD_sf"/>
</dbReference>
<dbReference type="SUPFAM" id="SSF56784">
    <property type="entry name" value="HAD-like"/>
    <property type="match status" value="1"/>
</dbReference>
<organism evidence="1 2">
    <name type="scientific">Brotonthovivens ammoniilytica</name>
    <dbReference type="NCBI Taxonomy" id="2981725"/>
    <lineage>
        <taxon>Bacteria</taxon>
        <taxon>Bacillati</taxon>
        <taxon>Bacillota</taxon>
        <taxon>Clostridia</taxon>
        <taxon>Lachnospirales</taxon>
        <taxon>Lachnospiraceae</taxon>
        <taxon>Brotonthovivens</taxon>
    </lineage>
</organism>
<dbReference type="SFLD" id="SFLDG01129">
    <property type="entry name" value="C1.5:_HAD__Beta-PGM__Phosphata"/>
    <property type="match status" value="1"/>
</dbReference>
<keyword evidence="2" id="KW-1185">Reference proteome</keyword>
<dbReference type="InterPro" id="IPR023198">
    <property type="entry name" value="PGP-like_dom2"/>
</dbReference>